<comment type="caution">
    <text evidence="1">The sequence shown here is derived from an EMBL/GenBank/DDBJ whole genome shotgun (WGS) entry which is preliminary data.</text>
</comment>
<keyword evidence="2" id="KW-1185">Reference proteome</keyword>
<evidence type="ECO:0000313" key="1">
    <source>
        <dbReference type="EMBL" id="KAJ3526236.1"/>
    </source>
</evidence>
<dbReference type="Proteomes" id="UP001148629">
    <property type="component" value="Unassembled WGS sequence"/>
</dbReference>
<protein>
    <submittedName>
        <fullName evidence="1">Uncharacterized protein</fullName>
    </submittedName>
</protein>
<evidence type="ECO:0000313" key="2">
    <source>
        <dbReference type="Proteomes" id="UP001148629"/>
    </source>
</evidence>
<accession>A0ACC1RUV9</accession>
<organism evidence="1 2">
    <name type="scientific">Fusarium decemcellulare</name>
    <dbReference type="NCBI Taxonomy" id="57161"/>
    <lineage>
        <taxon>Eukaryota</taxon>
        <taxon>Fungi</taxon>
        <taxon>Dikarya</taxon>
        <taxon>Ascomycota</taxon>
        <taxon>Pezizomycotina</taxon>
        <taxon>Sordariomycetes</taxon>
        <taxon>Hypocreomycetidae</taxon>
        <taxon>Hypocreales</taxon>
        <taxon>Nectriaceae</taxon>
        <taxon>Fusarium</taxon>
        <taxon>Fusarium decemcellulare species complex</taxon>
    </lineage>
</organism>
<dbReference type="EMBL" id="JANRMS010001771">
    <property type="protein sequence ID" value="KAJ3526236.1"/>
    <property type="molecule type" value="Genomic_DNA"/>
</dbReference>
<reference evidence="1" key="1">
    <citation type="submission" date="2022-08" db="EMBL/GenBank/DDBJ databases">
        <title>Genome Sequence of Fusarium decemcellulare.</title>
        <authorList>
            <person name="Buettner E."/>
        </authorList>
    </citation>
    <scope>NUCLEOTIDE SEQUENCE</scope>
    <source>
        <strain evidence="1">Babe19</strain>
    </source>
</reference>
<proteinExistence type="predicted"/>
<gene>
    <name evidence="1" type="ORF">NM208_g11291</name>
</gene>
<name>A0ACC1RUV9_9HYPO</name>
<sequence>MFARYKAKAKLARDDYLLLAALAFAIGTAVLCIVSIPYGGGKHLWVLTFDDFTTLWKMTYAFVLIYATCVSLTKASILLFYRRVFGTSRPFYVCLFFVIGYWVAIITAWFSGCRPASYFWEQFTNPEAKGYCMNTSLFYFVNGICAMLIDVAILMVPLPTIYKLQMPLGQKLAVCGILLLGAFVCVASIIRIVSMDKLVKASDFTWYMAQVFIWSCCEPFVGIICACLPTYGPFLRRWWKATVSLNGYPSGEGSGFNPDSTNVQRNKARMEWKQLSERSVELRQDDEVELTNEIYGGQNNASLRTKTSDEECTTGGGIRVQRDFSWARDTATEQRKY</sequence>